<dbReference type="Proteomes" id="UP000199120">
    <property type="component" value="Unassembled WGS sequence"/>
</dbReference>
<sequence length="54" mass="5908">MIQLELAFSESSRIRAHSNDFDDTDTPQIPAEPETPDEENPPGLPDPTEVGEDG</sequence>
<accession>A0A1H7FSD1</accession>
<protein>
    <submittedName>
        <fullName evidence="2">Uncharacterized protein</fullName>
    </submittedName>
</protein>
<keyword evidence="3" id="KW-1185">Reference proteome</keyword>
<dbReference type="RefSeq" id="WP_166676604.1">
    <property type="nucleotide sequence ID" value="NZ_FNSR01000003.1"/>
</dbReference>
<evidence type="ECO:0000313" key="3">
    <source>
        <dbReference type="Proteomes" id="UP000199120"/>
    </source>
</evidence>
<dbReference type="AlphaFoldDB" id="A0A1H7FSD1"/>
<organism evidence="2 3">
    <name type="scientific">Paraburkholderia caballeronis</name>
    <dbReference type="NCBI Taxonomy" id="416943"/>
    <lineage>
        <taxon>Bacteria</taxon>
        <taxon>Pseudomonadati</taxon>
        <taxon>Pseudomonadota</taxon>
        <taxon>Betaproteobacteria</taxon>
        <taxon>Burkholderiales</taxon>
        <taxon>Burkholderiaceae</taxon>
        <taxon>Paraburkholderia</taxon>
    </lineage>
</organism>
<dbReference type="EMBL" id="FOAJ01000001">
    <property type="protein sequence ID" value="SEK28878.1"/>
    <property type="molecule type" value="Genomic_DNA"/>
</dbReference>
<dbReference type="STRING" id="416943.SAMN05445871_5788"/>
<proteinExistence type="predicted"/>
<reference evidence="3" key="1">
    <citation type="submission" date="2016-10" db="EMBL/GenBank/DDBJ databases">
        <authorList>
            <person name="Varghese N."/>
            <person name="Submissions S."/>
        </authorList>
    </citation>
    <scope>NUCLEOTIDE SEQUENCE [LARGE SCALE GENOMIC DNA]</scope>
    <source>
        <strain evidence="3">LMG 26416</strain>
    </source>
</reference>
<gene>
    <name evidence="2" type="ORF">SAMN05192542_101456</name>
</gene>
<feature type="region of interest" description="Disordered" evidence="1">
    <location>
        <begin position="1"/>
        <end position="54"/>
    </location>
</feature>
<evidence type="ECO:0000313" key="2">
    <source>
        <dbReference type="EMBL" id="SEK28878.1"/>
    </source>
</evidence>
<evidence type="ECO:0000256" key="1">
    <source>
        <dbReference type="SAM" id="MobiDB-lite"/>
    </source>
</evidence>
<name>A0A1H7FSD1_9BURK</name>